<accession>A0A172YZS7</accession>
<proteinExistence type="predicted"/>
<dbReference type="STRING" id="219572.A7J50_2319"/>
<feature type="chain" id="PRO_5008005284" description="Lipoprotein" evidence="1">
    <location>
        <begin position="24"/>
        <end position="238"/>
    </location>
</feature>
<feature type="signal peptide" evidence="1">
    <location>
        <begin position="1"/>
        <end position="23"/>
    </location>
</feature>
<dbReference type="EMBL" id="CP015600">
    <property type="protein sequence ID" value="ANF85727.1"/>
    <property type="molecule type" value="Genomic_DNA"/>
</dbReference>
<protein>
    <recommendedName>
        <fullName evidence="4">Lipoprotein</fullName>
    </recommendedName>
</protein>
<reference evidence="2 3" key="1">
    <citation type="submission" date="2016-05" db="EMBL/GenBank/DDBJ databases">
        <title>Complete genome sequence of Pseudomonas antarctica PAMC 27494.</title>
        <authorList>
            <person name="Lee J."/>
        </authorList>
    </citation>
    <scope>NUCLEOTIDE SEQUENCE [LARGE SCALE GENOMIC DNA]</scope>
    <source>
        <strain evidence="2 3">PAMC 27494</strain>
    </source>
</reference>
<evidence type="ECO:0000313" key="2">
    <source>
        <dbReference type="EMBL" id="ANF85727.1"/>
    </source>
</evidence>
<dbReference type="RefSeq" id="WP_064451910.1">
    <property type="nucleotide sequence ID" value="NZ_CP015600.1"/>
</dbReference>
<keyword evidence="1" id="KW-0732">Signal</keyword>
<gene>
    <name evidence="2" type="ORF">A7J50_2319</name>
</gene>
<organism evidence="2 3">
    <name type="scientific">Pseudomonas antarctica</name>
    <dbReference type="NCBI Taxonomy" id="219572"/>
    <lineage>
        <taxon>Bacteria</taxon>
        <taxon>Pseudomonadati</taxon>
        <taxon>Pseudomonadota</taxon>
        <taxon>Gammaproteobacteria</taxon>
        <taxon>Pseudomonadales</taxon>
        <taxon>Pseudomonadaceae</taxon>
        <taxon>Pseudomonas</taxon>
    </lineage>
</organism>
<evidence type="ECO:0000256" key="1">
    <source>
        <dbReference type="SAM" id="SignalP"/>
    </source>
</evidence>
<dbReference type="KEGG" id="panr:A7J50_2319"/>
<dbReference type="PATRIC" id="fig|219572.3.peg.2383"/>
<name>A0A172YZS7_9PSED</name>
<sequence length="238" mass="25797" precursor="true">MYNFRPITLAIAVAALLPHVIQAAQCPETQYESGYKKDKPTVAAPEMVNVVGPIFQGGTVVCHVSFDLMSGKNNVLHRVESGTLNGAKYRFYYTDGSGSVQGLPTNVLDILKDKHDENWNLRCKLDGMSDTHYCAMSRASLMVGVSGASSYFVQVGNDHFPGSSIALRIDKAAPVNAPADPGFSPKQEADLVAAMNAGTSVLTRYVEWPYDSNKDRSISLFGFGTALRVITTLNKTIQ</sequence>
<evidence type="ECO:0000313" key="3">
    <source>
        <dbReference type="Proteomes" id="UP000077829"/>
    </source>
</evidence>
<evidence type="ECO:0008006" key="4">
    <source>
        <dbReference type="Google" id="ProtNLM"/>
    </source>
</evidence>
<dbReference type="Proteomes" id="UP000077829">
    <property type="component" value="Chromosome"/>
</dbReference>
<dbReference type="AlphaFoldDB" id="A0A172YZS7"/>